<evidence type="ECO:0000256" key="5">
    <source>
        <dbReference type="ARBA" id="ARBA00023004"/>
    </source>
</evidence>
<keyword evidence="2" id="KW-0813">Transport</keyword>
<dbReference type="AlphaFoldDB" id="A0A2A3XA88"/>
<dbReference type="InterPro" id="IPR027417">
    <property type="entry name" value="P-loop_NTPase"/>
</dbReference>
<dbReference type="GO" id="GO:0005886">
    <property type="term" value="C:plasma membrane"/>
    <property type="evidence" value="ECO:0007669"/>
    <property type="project" value="UniProtKB-SubCell"/>
</dbReference>
<comment type="subcellular location">
    <subcellularLocation>
        <location evidence="1">Cell membrane</location>
        <topology evidence="1">Peripheral membrane protein</topology>
    </subcellularLocation>
</comment>
<dbReference type="InterPro" id="IPR003593">
    <property type="entry name" value="AAA+_ATPase"/>
</dbReference>
<dbReference type="RefSeq" id="WP_096158890.1">
    <property type="nucleotide sequence ID" value="NZ_JBQDTZ010000001.1"/>
</dbReference>
<dbReference type="InterPro" id="IPR051535">
    <property type="entry name" value="Siderophore_ABC-ATPase"/>
</dbReference>
<dbReference type="GO" id="GO:0006826">
    <property type="term" value="P:iron ion transport"/>
    <property type="evidence" value="ECO:0007669"/>
    <property type="project" value="UniProtKB-KW"/>
</dbReference>
<evidence type="ECO:0000256" key="8">
    <source>
        <dbReference type="SAM" id="MobiDB-lite"/>
    </source>
</evidence>
<dbReference type="SUPFAM" id="SSF52540">
    <property type="entry name" value="P-loop containing nucleoside triphosphate hydrolases"/>
    <property type="match status" value="1"/>
</dbReference>
<keyword evidence="5" id="KW-0408">Iron</keyword>
<dbReference type="SMART" id="SM00382">
    <property type="entry name" value="AAA"/>
    <property type="match status" value="1"/>
</dbReference>
<keyword evidence="4" id="KW-0410">Iron transport</keyword>
<dbReference type="CDD" id="cd00267">
    <property type="entry name" value="ABC_ATPase"/>
    <property type="match status" value="1"/>
</dbReference>
<dbReference type="PANTHER" id="PTHR42771:SF2">
    <property type="entry name" value="IRON(3+)-HYDROXAMATE IMPORT ATP-BINDING PROTEIN FHUC"/>
    <property type="match status" value="1"/>
</dbReference>
<dbReference type="InterPro" id="IPR038729">
    <property type="entry name" value="Rad50/SbcC_AAA"/>
</dbReference>
<keyword evidence="7" id="KW-0472">Membrane</keyword>
<evidence type="ECO:0000256" key="6">
    <source>
        <dbReference type="ARBA" id="ARBA00023065"/>
    </source>
</evidence>
<accession>A0A2A3XA88</accession>
<organism evidence="10 11">
    <name type="scientific">Brevibacterium aurantiacum</name>
    <dbReference type="NCBI Taxonomy" id="273384"/>
    <lineage>
        <taxon>Bacteria</taxon>
        <taxon>Bacillati</taxon>
        <taxon>Actinomycetota</taxon>
        <taxon>Actinomycetes</taxon>
        <taxon>Micrococcales</taxon>
        <taxon>Brevibacteriaceae</taxon>
        <taxon>Brevibacterium</taxon>
    </lineage>
</organism>
<evidence type="ECO:0000313" key="10">
    <source>
        <dbReference type="EMBL" id="PCC20397.1"/>
    </source>
</evidence>
<protein>
    <submittedName>
        <fullName evidence="10">AAA family ATPase</fullName>
    </submittedName>
</protein>
<gene>
    <name evidence="10" type="ORF">CIK79_05955</name>
</gene>
<comment type="caution">
    <text evidence="10">The sequence shown here is derived from an EMBL/GenBank/DDBJ whole genome shotgun (WGS) entry which is preliminary data.</text>
</comment>
<evidence type="ECO:0000256" key="4">
    <source>
        <dbReference type="ARBA" id="ARBA00022496"/>
    </source>
</evidence>
<feature type="region of interest" description="Disordered" evidence="8">
    <location>
        <begin position="1"/>
        <end position="20"/>
    </location>
</feature>
<evidence type="ECO:0000256" key="1">
    <source>
        <dbReference type="ARBA" id="ARBA00004202"/>
    </source>
</evidence>
<evidence type="ECO:0000256" key="2">
    <source>
        <dbReference type="ARBA" id="ARBA00022448"/>
    </source>
</evidence>
<sequence length="250" mass="28391">MDSRVDLPLRSVTKHAHSPPELSPWLRELPAVHDFLDGFEFERTTVFVGENGSGKSTLIEALATALDLPHGGGTGWEVRDHAEEVPELSEHVQIVRGAASKRGAFFLRAETMHENMAYLMEIGAMRGHHYSQQSHGEMFIEMLSGKFMDLGLWVLDEPESALSFTASLTLLQLIRERDRAGLQTIMATHSPVLARAEGAKLVEVGEWGLRESTWDRLDMVDHWRRFLQEPQRYLRYFDDDCPVRRPGQRG</sequence>
<evidence type="ECO:0000259" key="9">
    <source>
        <dbReference type="SMART" id="SM00382"/>
    </source>
</evidence>
<evidence type="ECO:0000256" key="7">
    <source>
        <dbReference type="ARBA" id="ARBA00023136"/>
    </source>
</evidence>
<keyword evidence="6" id="KW-0406">Ion transport</keyword>
<reference evidence="10 11" key="1">
    <citation type="journal article" date="2017" name="Elife">
        <title>Extensive horizontal gene transfer in cheese-associated bacteria.</title>
        <authorList>
            <person name="Bonham K.S."/>
            <person name="Wolfe B.E."/>
            <person name="Dutton R.J."/>
        </authorList>
    </citation>
    <scope>NUCLEOTIDE SEQUENCE [LARGE SCALE GENOMIC DNA]</scope>
    <source>
        <strain evidence="10 11">JB5</strain>
    </source>
</reference>
<dbReference type="PANTHER" id="PTHR42771">
    <property type="entry name" value="IRON(3+)-HYDROXAMATE IMPORT ATP-BINDING PROTEIN FHUC"/>
    <property type="match status" value="1"/>
</dbReference>
<dbReference type="Pfam" id="PF13476">
    <property type="entry name" value="AAA_23"/>
    <property type="match status" value="1"/>
</dbReference>
<dbReference type="Gene3D" id="3.40.50.300">
    <property type="entry name" value="P-loop containing nucleotide triphosphate hydrolases"/>
    <property type="match status" value="2"/>
</dbReference>
<evidence type="ECO:0000313" key="11">
    <source>
        <dbReference type="Proteomes" id="UP000218377"/>
    </source>
</evidence>
<proteinExistence type="predicted"/>
<dbReference type="Proteomes" id="UP000218377">
    <property type="component" value="Unassembled WGS sequence"/>
</dbReference>
<keyword evidence="3" id="KW-1003">Cell membrane</keyword>
<name>A0A2A3XA88_BREAU</name>
<evidence type="ECO:0000256" key="3">
    <source>
        <dbReference type="ARBA" id="ARBA00022475"/>
    </source>
</evidence>
<dbReference type="GO" id="GO:0016887">
    <property type="term" value="F:ATP hydrolysis activity"/>
    <property type="evidence" value="ECO:0007669"/>
    <property type="project" value="InterPro"/>
</dbReference>
<dbReference type="GO" id="GO:0006302">
    <property type="term" value="P:double-strand break repair"/>
    <property type="evidence" value="ECO:0007669"/>
    <property type="project" value="InterPro"/>
</dbReference>
<feature type="domain" description="AAA+ ATPase" evidence="9">
    <location>
        <begin position="41"/>
        <end position="209"/>
    </location>
</feature>
<dbReference type="EMBL" id="NRGX01000001">
    <property type="protein sequence ID" value="PCC20397.1"/>
    <property type="molecule type" value="Genomic_DNA"/>
</dbReference>